<organism evidence="1 2">
    <name type="scientific">Kalanchoe fedtschenkoi</name>
    <name type="common">Lavender scallops</name>
    <name type="synonym">South American air plant</name>
    <dbReference type="NCBI Taxonomy" id="63787"/>
    <lineage>
        <taxon>Eukaryota</taxon>
        <taxon>Viridiplantae</taxon>
        <taxon>Streptophyta</taxon>
        <taxon>Embryophyta</taxon>
        <taxon>Tracheophyta</taxon>
        <taxon>Spermatophyta</taxon>
        <taxon>Magnoliopsida</taxon>
        <taxon>eudicotyledons</taxon>
        <taxon>Gunneridae</taxon>
        <taxon>Pentapetalae</taxon>
        <taxon>Saxifragales</taxon>
        <taxon>Crassulaceae</taxon>
        <taxon>Kalanchoe</taxon>
    </lineage>
</organism>
<dbReference type="EnsemblPlants" id="Kaladp0010s0213.1.v1.1">
    <property type="protein sequence ID" value="Kaladp0010s0213.1.v1.1"/>
    <property type="gene ID" value="Kaladp0010s0213.v1.1"/>
</dbReference>
<name>A0A7N0REZ6_KALFE</name>
<proteinExistence type="predicted"/>
<dbReference type="Proteomes" id="UP000594263">
    <property type="component" value="Unplaced"/>
</dbReference>
<evidence type="ECO:0000313" key="1">
    <source>
        <dbReference type="EnsemblPlants" id="Kaladp0010s0213.1.v1.1"/>
    </source>
</evidence>
<protein>
    <submittedName>
        <fullName evidence="1">Uncharacterized protein</fullName>
    </submittedName>
</protein>
<evidence type="ECO:0000313" key="2">
    <source>
        <dbReference type="Proteomes" id="UP000594263"/>
    </source>
</evidence>
<keyword evidence="2" id="KW-1185">Reference proteome</keyword>
<dbReference type="AlphaFoldDB" id="A0A7N0REZ6"/>
<accession>A0A7N0REZ6</accession>
<dbReference type="Gramene" id="Kaladp0010s0213.1.v1.1">
    <property type="protein sequence ID" value="Kaladp0010s0213.1.v1.1"/>
    <property type="gene ID" value="Kaladp0010s0213.v1.1"/>
</dbReference>
<reference evidence="1" key="1">
    <citation type="submission" date="2021-01" db="UniProtKB">
        <authorList>
            <consortium name="EnsemblPlants"/>
        </authorList>
    </citation>
    <scope>IDENTIFICATION</scope>
</reference>
<sequence>MFRLPFHVDSSRNEEGPTLLPVIKTTRKLIVSCNLPVEDLFGISKSGRPLPARLCLIVTYHGLDKFIGVGTCTDSDCRRWSRLEV</sequence>